<keyword evidence="12" id="KW-1185">Reference proteome</keyword>
<comment type="similarity">
    <text evidence="9">Belongs to the glycosyltransferase group 1 family.</text>
</comment>
<sequence>MELFGFCPYRFKRSIWFHTVSVGEVIAARPLINNFVKRHPKLNIIVTTTTTTGALEAQKIKGITHIFAPLDSSLALGIFTSRVKPSHLFIMETELWPNMLDICHRHKVNVTVFNARMPEKTCLKYERFKWLVKDLIARKISMVIAQTPDDAQRFERIGINKDRIFVANSLKYDLVPNDDLFKESYMFKKAHDNYFVIGAISTHDGEEEQILEVFLSLYDMYPHLRLVLVPRHKSGVDRAIAFLDEVNTRYVRRSQAHKFTELFTESVIIGDTMGEIELYLGLCNIVFMGGSLVDIGGHNPLEPAYFSLPVITGPYYYNFKMQFEDMIDARAAYLANDEKRLYVLLENFINDTELCTRTGLKALDVQEKGRGAIAKTLELFEVALKK</sequence>
<dbReference type="GO" id="GO:0005886">
    <property type="term" value="C:plasma membrane"/>
    <property type="evidence" value="ECO:0007669"/>
    <property type="project" value="UniProtKB-SubCell"/>
</dbReference>
<dbReference type="AlphaFoldDB" id="A0A2X0WR56"/>
<gene>
    <name evidence="11" type="primary">waaA</name>
    <name evidence="11" type="ORF">NCTC13093_00415</name>
</gene>
<dbReference type="InterPro" id="IPR007507">
    <property type="entry name" value="Glycos_transf_N"/>
</dbReference>
<evidence type="ECO:0000256" key="6">
    <source>
        <dbReference type="ARBA" id="ARBA00049183"/>
    </source>
</evidence>
<evidence type="ECO:0000256" key="3">
    <source>
        <dbReference type="ARBA" id="ARBA00019077"/>
    </source>
</evidence>
<dbReference type="PANTHER" id="PTHR42755">
    <property type="entry name" value="3-DEOXY-MANNO-OCTULOSONATE CYTIDYLYLTRANSFERASE"/>
    <property type="match status" value="1"/>
</dbReference>
<name>A0A2X0WR56_9GAMM</name>
<evidence type="ECO:0000313" key="12">
    <source>
        <dbReference type="Proteomes" id="UP000250086"/>
    </source>
</evidence>
<dbReference type="GO" id="GO:0043842">
    <property type="term" value="F:Kdo transferase activity"/>
    <property type="evidence" value="ECO:0007669"/>
    <property type="project" value="UniProtKB-EC"/>
</dbReference>
<evidence type="ECO:0000256" key="4">
    <source>
        <dbReference type="ARBA" id="ARBA00022679"/>
    </source>
</evidence>
<dbReference type="InterPro" id="IPR038107">
    <property type="entry name" value="Glycos_transf_N_sf"/>
</dbReference>
<comment type="catalytic activity">
    <reaction evidence="6 9">
        <text>lipid IVA (E. coli) + CMP-3-deoxy-beta-D-manno-octulosonate = alpha-Kdo-(2-&gt;6)-lipid IVA (E. coli) + CMP + H(+)</text>
        <dbReference type="Rhea" id="RHEA:28066"/>
        <dbReference type="ChEBI" id="CHEBI:15378"/>
        <dbReference type="ChEBI" id="CHEBI:58603"/>
        <dbReference type="ChEBI" id="CHEBI:60364"/>
        <dbReference type="ChEBI" id="CHEBI:60377"/>
        <dbReference type="ChEBI" id="CHEBI:85987"/>
        <dbReference type="EC" id="2.4.99.12"/>
    </reaction>
</comment>
<comment type="subcellular location">
    <subcellularLocation>
        <location evidence="9">Cell membrane</location>
    </subcellularLocation>
</comment>
<feature type="domain" description="3-deoxy-D-manno-octulosonic-acid transferase N-terminal" evidence="10">
    <location>
        <begin position="4"/>
        <end position="173"/>
    </location>
</feature>
<dbReference type="EMBL" id="UAPV01000001">
    <property type="protein sequence ID" value="SPT69052.1"/>
    <property type="molecule type" value="Genomic_DNA"/>
</dbReference>
<evidence type="ECO:0000256" key="9">
    <source>
        <dbReference type="RuleBase" id="RU365103"/>
    </source>
</evidence>
<dbReference type="Proteomes" id="UP000250086">
    <property type="component" value="Unassembled WGS sequence"/>
</dbReference>
<dbReference type="EC" id="2.4.99.12" evidence="2 9"/>
<keyword evidence="4 9" id="KW-0808">Transferase</keyword>
<feature type="active site" description="Proton acceptor" evidence="7">
    <location>
        <position position="24"/>
    </location>
</feature>
<evidence type="ECO:0000256" key="8">
    <source>
        <dbReference type="PIRSR" id="PIRSR639901-2"/>
    </source>
</evidence>
<feature type="site" description="Transition state stabilizer" evidence="8">
    <location>
        <position position="171"/>
    </location>
</feature>
<keyword evidence="11" id="KW-0328">Glycosyltransferase</keyword>
<comment type="pathway">
    <text evidence="1 9">Bacterial outer membrane biogenesis; LPS core biosynthesis.</text>
</comment>
<accession>A0A2X0WR56</accession>
<evidence type="ECO:0000313" key="11">
    <source>
        <dbReference type="EMBL" id="SPT69052.1"/>
    </source>
</evidence>
<dbReference type="InterPro" id="IPR039901">
    <property type="entry name" value="Kdotransferase"/>
</dbReference>
<evidence type="ECO:0000256" key="7">
    <source>
        <dbReference type="PIRSR" id="PIRSR639901-1"/>
    </source>
</evidence>
<dbReference type="SUPFAM" id="SSF53756">
    <property type="entry name" value="UDP-Glycosyltransferase/glycogen phosphorylase"/>
    <property type="match status" value="1"/>
</dbReference>
<protein>
    <recommendedName>
        <fullName evidence="3 9">3-deoxy-D-manno-octulosonic acid transferase</fullName>
        <shortName evidence="9">Kdo transferase</shortName>
        <ecNumber evidence="2 9">2.4.99.12</ecNumber>
    </recommendedName>
    <alternativeName>
        <fullName evidence="5 9">Lipid IV(A) 3-deoxy-D-manno-octulosonic acid transferase</fullName>
    </alternativeName>
</protein>
<feature type="site" description="Transition state stabilizer" evidence="8">
    <location>
        <position position="92"/>
    </location>
</feature>
<keyword evidence="9" id="KW-1003">Cell membrane</keyword>
<dbReference type="GO" id="GO:0009245">
    <property type="term" value="P:lipid A biosynthetic process"/>
    <property type="evidence" value="ECO:0007669"/>
    <property type="project" value="TreeGrafter"/>
</dbReference>
<comment type="function">
    <text evidence="9">Involved in lipopolysaccharide (LPS) biosynthesis. Catalyzes the transfer of 3-deoxy-D-manno-octulosonate (Kdo) residue(s) from CMP-Kdo to lipid IV(A), the tetraacyldisaccharide-1,4'-bisphosphate precursor of lipid A.</text>
</comment>
<evidence type="ECO:0000259" key="10">
    <source>
        <dbReference type="Pfam" id="PF04413"/>
    </source>
</evidence>
<evidence type="ECO:0000256" key="1">
    <source>
        <dbReference type="ARBA" id="ARBA00004713"/>
    </source>
</evidence>
<dbReference type="Gene3D" id="3.40.50.11720">
    <property type="entry name" value="3-Deoxy-D-manno-octulosonic-acid transferase, N-terminal domain"/>
    <property type="match status" value="1"/>
</dbReference>
<dbReference type="Gene3D" id="3.40.50.2000">
    <property type="entry name" value="Glycogen Phosphorylase B"/>
    <property type="match status" value="1"/>
</dbReference>
<evidence type="ECO:0000256" key="2">
    <source>
        <dbReference type="ARBA" id="ARBA00012621"/>
    </source>
</evidence>
<reference evidence="11 12" key="1">
    <citation type="submission" date="2018-06" db="EMBL/GenBank/DDBJ databases">
        <authorList>
            <consortium name="Pathogen Informatics"/>
            <person name="Doyle S."/>
        </authorList>
    </citation>
    <scope>NUCLEOTIDE SEQUENCE [LARGE SCALE GENOMIC DNA]</scope>
    <source>
        <strain evidence="11 12">NCTC13093</strain>
    </source>
</reference>
<organism evidence="11 12">
    <name type="scientific">Anaerobiospirillum thomasii</name>
    <dbReference type="NCBI Taxonomy" id="179995"/>
    <lineage>
        <taxon>Bacteria</taxon>
        <taxon>Pseudomonadati</taxon>
        <taxon>Pseudomonadota</taxon>
        <taxon>Gammaproteobacteria</taxon>
        <taxon>Aeromonadales</taxon>
        <taxon>Succinivibrionaceae</taxon>
        <taxon>Anaerobiospirillum</taxon>
    </lineage>
</organism>
<evidence type="ECO:0000256" key="5">
    <source>
        <dbReference type="ARBA" id="ARBA00031445"/>
    </source>
</evidence>
<keyword evidence="9" id="KW-0448">Lipopolysaccharide biosynthesis</keyword>
<dbReference type="Pfam" id="PF04413">
    <property type="entry name" value="Glycos_transf_N"/>
    <property type="match status" value="1"/>
</dbReference>
<dbReference type="PANTHER" id="PTHR42755:SF1">
    <property type="entry name" value="3-DEOXY-D-MANNO-OCTULOSONIC ACID TRANSFERASE, MITOCHONDRIAL-RELATED"/>
    <property type="match status" value="1"/>
</dbReference>
<dbReference type="UniPathway" id="UPA00958"/>
<proteinExistence type="inferred from homology"/>
<keyword evidence="9" id="KW-0472">Membrane</keyword>
<dbReference type="GO" id="GO:0009244">
    <property type="term" value="P:lipopolysaccharide core region biosynthetic process"/>
    <property type="evidence" value="ECO:0007669"/>
    <property type="project" value="UniProtKB-UniRule"/>
</dbReference>